<protein>
    <submittedName>
        <fullName evidence="1">Uncharacterized protein</fullName>
    </submittedName>
</protein>
<reference evidence="1 2" key="1">
    <citation type="journal article" date="2010" name="Nat. Biotechnol.">
        <title>Genome sequence of the model mushroom Schizophyllum commune.</title>
        <authorList>
            <person name="Ohm R.A."/>
            <person name="de Jong J.F."/>
            <person name="Lugones L.G."/>
            <person name="Aerts A."/>
            <person name="Kothe E."/>
            <person name="Stajich J.E."/>
            <person name="de Vries R.P."/>
            <person name="Record E."/>
            <person name="Levasseur A."/>
            <person name="Baker S.E."/>
            <person name="Bartholomew K.A."/>
            <person name="Coutinho P.M."/>
            <person name="Erdmann S."/>
            <person name="Fowler T.J."/>
            <person name="Gathman A.C."/>
            <person name="Lombard V."/>
            <person name="Henrissat B."/>
            <person name="Knabe N."/>
            <person name="Kuees U."/>
            <person name="Lilly W.W."/>
            <person name="Lindquist E."/>
            <person name="Lucas S."/>
            <person name="Magnuson J.K."/>
            <person name="Piumi F."/>
            <person name="Raudaskoski M."/>
            <person name="Salamov A."/>
            <person name="Schmutz J."/>
            <person name="Schwarze F.W.M.R."/>
            <person name="vanKuyk P.A."/>
            <person name="Horton J.S."/>
            <person name="Grigoriev I.V."/>
            <person name="Woesten H.A.B."/>
        </authorList>
    </citation>
    <scope>NUCLEOTIDE SEQUENCE [LARGE SCALE GENOMIC DNA]</scope>
    <source>
        <strain evidence="2">H4-8 / FGSC 9210</strain>
    </source>
</reference>
<dbReference type="KEGG" id="scm:SCHCO_02493119"/>
<dbReference type="InParanoid" id="D8Q0D6"/>
<accession>D8Q0D6</accession>
<dbReference type="OMA" id="FRMACEP"/>
<dbReference type="Gene3D" id="3.80.10.10">
    <property type="entry name" value="Ribonuclease Inhibitor"/>
    <property type="match status" value="1"/>
</dbReference>
<evidence type="ECO:0000313" key="2">
    <source>
        <dbReference type="Proteomes" id="UP000007431"/>
    </source>
</evidence>
<feature type="non-terminal residue" evidence="1">
    <location>
        <position position="549"/>
    </location>
</feature>
<proteinExistence type="predicted"/>
<dbReference type="EMBL" id="GL377304">
    <property type="protein sequence ID" value="EFI99600.1"/>
    <property type="molecule type" value="Genomic_DNA"/>
</dbReference>
<evidence type="ECO:0000313" key="1">
    <source>
        <dbReference type="EMBL" id="EFI99600.1"/>
    </source>
</evidence>
<dbReference type="GeneID" id="9586480"/>
<dbReference type="InterPro" id="IPR032675">
    <property type="entry name" value="LRR_dom_sf"/>
</dbReference>
<name>D8Q0D6_SCHCM</name>
<dbReference type="Proteomes" id="UP000007431">
    <property type="component" value="Unassembled WGS sequence"/>
</dbReference>
<dbReference type="OrthoDB" id="3266451at2759"/>
<organism evidence="2">
    <name type="scientific">Schizophyllum commune (strain H4-8 / FGSC 9210)</name>
    <name type="common">Split gill fungus</name>
    <dbReference type="NCBI Taxonomy" id="578458"/>
    <lineage>
        <taxon>Eukaryota</taxon>
        <taxon>Fungi</taxon>
        <taxon>Dikarya</taxon>
        <taxon>Basidiomycota</taxon>
        <taxon>Agaricomycotina</taxon>
        <taxon>Agaricomycetes</taxon>
        <taxon>Agaricomycetidae</taxon>
        <taxon>Agaricales</taxon>
        <taxon>Schizophyllaceae</taxon>
        <taxon>Schizophyllum</taxon>
    </lineage>
</organism>
<dbReference type="VEuPathDB" id="FungiDB:SCHCODRAFT_02493119"/>
<dbReference type="SUPFAM" id="SSF52047">
    <property type="entry name" value="RNI-like"/>
    <property type="match status" value="1"/>
</dbReference>
<keyword evidence="2" id="KW-1185">Reference proteome</keyword>
<dbReference type="HOGENOM" id="CLU_018544_13_0_1"/>
<dbReference type="AlphaFoldDB" id="D8Q0D6"/>
<sequence length="549" mass="61695">MDIDEGPVIVEAARFATMDRCRTGYIPDSHTTEVLLAHALRLDDLDSKINAQIAAPQARLGAIRRQSAITKSLLAPVRRLPQEILSDIFLLALPTDYHHHPAGRTPLNIAEVCYTWRETALGTAALWANLNIRPSSAQEALQWVDVANRYLFRSRQVSLRISIDASNFDREIGKAAEDTNIWSYIASQTHRLHSLSLSRVPIGQYSVFEDKHFPLLRKLMLSFRAPRADNWESILAGPLPFHTFKHAPHVQTLHLWYCAEPSNLVLPSSWRITRLKIVCGDSIGAFQPDIAPCVQAVLSRAPSLEHCTLEADIFDDVAVMLSQQQRTFFPALKRLHLSRAAIHFCHFISAPEIESVVLTGKYHDDDGVLFSAFTEMVQHSSFCARLQRLDLRMFPDIGDDIDDCLMLLPSITTLALRNPAYYIPETDAVVISEGILQLLTRDEADADSLRLLPHLSRLRLQFGSSPDFHVDLTDVDSALWLMARSRSKKGLMLDGSELAVLQVQVDAQCYLPPAGIVQSGQYPDCIHYDEGLDPKVRHTEWDSEEIDSD</sequence>
<dbReference type="RefSeq" id="XP_003034503.1">
    <property type="nucleotide sequence ID" value="XM_003034457.1"/>
</dbReference>
<gene>
    <name evidence="1" type="ORF">SCHCODRAFT_107042</name>
</gene>